<accession>A0A3N2DP05</accession>
<dbReference type="PANTHER" id="PTHR40980:SF3">
    <property type="entry name" value="TONB-DEPENDENT RECEPTOR-LIKE BETA-BARREL DOMAIN-CONTAINING PROTEIN"/>
    <property type="match status" value="1"/>
</dbReference>
<keyword evidence="6 8" id="KW-0472">Membrane</keyword>
<dbReference type="Gene3D" id="2.40.170.20">
    <property type="entry name" value="TonB-dependent receptor, beta-barrel domain"/>
    <property type="match status" value="1"/>
</dbReference>
<dbReference type="InterPro" id="IPR037066">
    <property type="entry name" value="Plug_dom_sf"/>
</dbReference>
<dbReference type="EMBL" id="RKHR01000004">
    <property type="protein sequence ID" value="ROS01432.1"/>
    <property type="molecule type" value="Genomic_DNA"/>
</dbReference>
<dbReference type="GO" id="GO:0009279">
    <property type="term" value="C:cell outer membrane"/>
    <property type="evidence" value="ECO:0007669"/>
    <property type="project" value="UniProtKB-SubCell"/>
</dbReference>
<evidence type="ECO:0000259" key="12">
    <source>
        <dbReference type="Pfam" id="PF07715"/>
    </source>
</evidence>
<feature type="domain" description="TonB-dependent receptor-like beta-barrel" evidence="11">
    <location>
        <begin position="402"/>
        <end position="902"/>
    </location>
</feature>
<keyword evidence="3 8" id="KW-1134">Transmembrane beta strand</keyword>
<dbReference type="AlphaFoldDB" id="A0A3N2DP05"/>
<feature type="signal peptide" evidence="10">
    <location>
        <begin position="1"/>
        <end position="36"/>
    </location>
</feature>
<comment type="subcellular location">
    <subcellularLocation>
        <location evidence="1 8">Cell outer membrane</location>
        <topology evidence="1 8">Multi-pass membrane protein</topology>
    </subcellularLocation>
</comment>
<organism evidence="13 14">
    <name type="scientific">Sinobacterium caligoides</name>
    <dbReference type="NCBI Taxonomy" id="933926"/>
    <lineage>
        <taxon>Bacteria</taxon>
        <taxon>Pseudomonadati</taxon>
        <taxon>Pseudomonadota</taxon>
        <taxon>Gammaproteobacteria</taxon>
        <taxon>Cellvibrionales</taxon>
        <taxon>Spongiibacteraceae</taxon>
        <taxon>Sinobacterium</taxon>
    </lineage>
</organism>
<dbReference type="Proteomes" id="UP000275394">
    <property type="component" value="Unassembled WGS sequence"/>
</dbReference>
<dbReference type="InterPro" id="IPR039426">
    <property type="entry name" value="TonB-dep_rcpt-like"/>
</dbReference>
<dbReference type="RefSeq" id="WP_148059365.1">
    <property type="nucleotide sequence ID" value="NZ_RKHR01000004.1"/>
</dbReference>
<dbReference type="PANTHER" id="PTHR40980">
    <property type="entry name" value="PLUG DOMAIN-CONTAINING PROTEIN"/>
    <property type="match status" value="1"/>
</dbReference>
<keyword evidence="14" id="KW-1185">Reference proteome</keyword>
<evidence type="ECO:0000256" key="8">
    <source>
        <dbReference type="PROSITE-ProRule" id="PRU01360"/>
    </source>
</evidence>
<reference evidence="13 14" key="1">
    <citation type="submission" date="2018-11" db="EMBL/GenBank/DDBJ databases">
        <title>Genomic Encyclopedia of Type Strains, Phase IV (KMG-IV): sequencing the most valuable type-strain genomes for metagenomic binning, comparative biology and taxonomic classification.</title>
        <authorList>
            <person name="Goeker M."/>
        </authorList>
    </citation>
    <scope>NUCLEOTIDE SEQUENCE [LARGE SCALE GENOMIC DNA]</scope>
    <source>
        <strain evidence="13 14">DSM 100316</strain>
    </source>
</reference>
<dbReference type="SUPFAM" id="SSF56935">
    <property type="entry name" value="Porins"/>
    <property type="match status" value="1"/>
</dbReference>
<evidence type="ECO:0000256" key="2">
    <source>
        <dbReference type="ARBA" id="ARBA00022448"/>
    </source>
</evidence>
<protein>
    <submittedName>
        <fullName evidence="13">Iron complex outermembrane receptor protein</fullName>
    </submittedName>
</protein>
<dbReference type="PROSITE" id="PS52016">
    <property type="entry name" value="TONB_DEPENDENT_REC_3"/>
    <property type="match status" value="1"/>
</dbReference>
<evidence type="ECO:0000256" key="6">
    <source>
        <dbReference type="ARBA" id="ARBA00023136"/>
    </source>
</evidence>
<comment type="caution">
    <text evidence="13">The sequence shown here is derived from an EMBL/GenBank/DDBJ whole genome shotgun (WGS) entry which is preliminary data.</text>
</comment>
<evidence type="ECO:0000313" key="13">
    <source>
        <dbReference type="EMBL" id="ROS01432.1"/>
    </source>
</evidence>
<evidence type="ECO:0000259" key="11">
    <source>
        <dbReference type="Pfam" id="PF00593"/>
    </source>
</evidence>
<keyword evidence="4 8" id="KW-0812">Transmembrane</keyword>
<dbReference type="InterPro" id="IPR010104">
    <property type="entry name" value="TonB_rcpt_bac"/>
</dbReference>
<dbReference type="OrthoDB" id="8727862at2"/>
<evidence type="ECO:0000256" key="10">
    <source>
        <dbReference type="SAM" id="SignalP"/>
    </source>
</evidence>
<dbReference type="InterPro" id="IPR000531">
    <property type="entry name" value="Beta-barrel_TonB"/>
</dbReference>
<dbReference type="CDD" id="cd01347">
    <property type="entry name" value="ligand_gated_channel"/>
    <property type="match status" value="1"/>
</dbReference>
<dbReference type="Pfam" id="PF00593">
    <property type="entry name" value="TonB_dep_Rec_b-barrel"/>
    <property type="match status" value="1"/>
</dbReference>
<evidence type="ECO:0000256" key="3">
    <source>
        <dbReference type="ARBA" id="ARBA00022452"/>
    </source>
</evidence>
<comment type="similarity">
    <text evidence="8 9">Belongs to the TonB-dependent receptor family.</text>
</comment>
<dbReference type="InterPro" id="IPR012910">
    <property type="entry name" value="Plug_dom"/>
</dbReference>
<evidence type="ECO:0000256" key="4">
    <source>
        <dbReference type="ARBA" id="ARBA00022692"/>
    </source>
</evidence>
<evidence type="ECO:0000256" key="1">
    <source>
        <dbReference type="ARBA" id="ARBA00004571"/>
    </source>
</evidence>
<proteinExistence type="inferred from homology"/>
<keyword evidence="13" id="KW-0675">Receptor</keyword>
<evidence type="ECO:0000256" key="7">
    <source>
        <dbReference type="ARBA" id="ARBA00023237"/>
    </source>
</evidence>
<dbReference type="Pfam" id="PF07715">
    <property type="entry name" value="Plug"/>
    <property type="match status" value="1"/>
</dbReference>
<keyword evidence="7 8" id="KW-0998">Cell outer membrane</keyword>
<gene>
    <name evidence="13" type="ORF">EDC56_1873</name>
</gene>
<keyword evidence="2 8" id="KW-0813">Transport</keyword>
<keyword evidence="5 9" id="KW-0798">TonB box</keyword>
<name>A0A3N2DP05_9GAMM</name>
<dbReference type="InterPro" id="IPR036942">
    <property type="entry name" value="Beta-barrel_TonB_sf"/>
</dbReference>
<evidence type="ECO:0000256" key="5">
    <source>
        <dbReference type="ARBA" id="ARBA00023077"/>
    </source>
</evidence>
<evidence type="ECO:0000313" key="14">
    <source>
        <dbReference type="Proteomes" id="UP000275394"/>
    </source>
</evidence>
<dbReference type="NCBIfam" id="TIGR01782">
    <property type="entry name" value="TonB-Xanth-Caul"/>
    <property type="match status" value="1"/>
</dbReference>
<evidence type="ECO:0000256" key="9">
    <source>
        <dbReference type="RuleBase" id="RU003357"/>
    </source>
</evidence>
<keyword evidence="10" id="KW-0732">Signal</keyword>
<dbReference type="Gene3D" id="2.170.130.10">
    <property type="entry name" value="TonB-dependent receptor, plug domain"/>
    <property type="match status" value="1"/>
</dbReference>
<feature type="domain" description="TonB-dependent receptor plug" evidence="12">
    <location>
        <begin position="67"/>
        <end position="177"/>
    </location>
</feature>
<sequence length="936" mass="103029">MSNKIRNMVRVVNRHGLLSKSVAMCALMSMTNGVMAQADAETADAGTLEEVVVTGIRGSLQESLETKRNATSIVDAINAEDLGKFPDKNVADSLARITGVSITRGFGEGEKIAVRGTSPNQNRTLLNGHAVASADWFVLDTPSRAFNYSLLPSAIVSSLEVYKTPQAQIQEGSIGGTTYIRTRKPLEMEANSGNINAQGQYSTESEETDPQFSGMYSWKNDDETFGLMGSYTYQERNLVRSGKEVYGFSQQEIDGQDVWAPRAMGDAYFEQQRERETYMFTAQARPSDRSEITLNYLNSSLGANNTNISNYSWFLDTKNTGADDDPKTADNEALEKGVIDGSATFSGGGVVAGTALNAYSEYYVIDRQSNSNTESINLEFDQEFDTFNMAVNVGHTNADGGTSNDRHYNFDTRAGSASFDEDLNVVRTNDGAVETTDDLLGRSVGWIQEGSRTMEDSENYAMVDFDIPAEVGVFTGFKTGVMARDHQKSQEGTSTRFHLLADGQHEGGNAGKWGVMNDNYDVEANGFPTWLSWPGQMKSQQMRDYLADGNNAPFPVVDPDAMNPDIYPAAAYAYPTITVMDPSQTWDVKERIYAAYFSGDFEIDRLSGNVGVRVVQTESESTGYQYEGDAFGAIVQQQGGYDLWVGAVGANPVDSNLREETENHSYTSILPNLNVAYDLTDDQVLRGSIARTMARPDYSRLANTHWQNTAFDGSVGNAKLDPEYANQIDASWEWYFADQSLVSAALFYKDIDGTIVNTVKDYEVIDPASNSTIMIPFTSFENGDGSSIAGLEVSYQQAFGDFGVIANYTYTDAKSKDDRDAVNNPGSGLVAGSSDHMANLTGYYENDWFSARLMYNYRTEYYAGLSDFGSEEYINDYGQVDMSASIYIPGVEGLSVTLEGVNILEESLDMYHIDKDRKSSEYDNGARWLLGVNYTF</sequence>
<feature type="chain" id="PRO_5017977080" evidence="10">
    <location>
        <begin position="37"/>
        <end position="936"/>
    </location>
</feature>